<protein>
    <submittedName>
        <fullName evidence="2">Uncharacterized protein</fullName>
    </submittedName>
</protein>
<gene>
    <name evidence="2" type="ORF">RCC_02845</name>
</gene>
<dbReference type="EMBL" id="FJUY01000003">
    <property type="protein sequence ID" value="CZT17013.1"/>
    <property type="molecule type" value="Genomic_DNA"/>
</dbReference>
<dbReference type="GeneID" id="35598056"/>
<evidence type="ECO:0000256" key="1">
    <source>
        <dbReference type="SAM" id="MobiDB-lite"/>
    </source>
</evidence>
<evidence type="ECO:0000313" key="3">
    <source>
        <dbReference type="Proteomes" id="UP000225277"/>
    </source>
</evidence>
<feature type="compositionally biased region" description="Polar residues" evidence="1">
    <location>
        <begin position="38"/>
        <end position="53"/>
    </location>
</feature>
<feature type="compositionally biased region" description="Polar residues" evidence="1">
    <location>
        <begin position="66"/>
        <end position="76"/>
    </location>
</feature>
<organism evidence="2 3">
    <name type="scientific">Ramularia collo-cygni</name>
    <dbReference type="NCBI Taxonomy" id="112498"/>
    <lineage>
        <taxon>Eukaryota</taxon>
        <taxon>Fungi</taxon>
        <taxon>Dikarya</taxon>
        <taxon>Ascomycota</taxon>
        <taxon>Pezizomycotina</taxon>
        <taxon>Dothideomycetes</taxon>
        <taxon>Dothideomycetidae</taxon>
        <taxon>Mycosphaerellales</taxon>
        <taxon>Mycosphaerellaceae</taxon>
        <taxon>Ramularia</taxon>
    </lineage>
</organism>
<feature type="compositionally biased region" description="Polar residues" evidence="1">
    <location>
        <begin position="315"/>
        <end position="326"/>
    </location>
</feature>
<feature type="compositionally biased region" description="Polar residues" evidence="1">
    <location>
        <begin position="190"/>
        <end position="206"/>
    </location>
</feature>
<sequence length="402" mass="44819">MFIDLACSLGPGITGRLAMQQNPPPFKRFARERFDGASLQNERPASVTNNTHGGPSRISLDEPQHSRQQTGPPSTLQVDQYHTEHYWAPSPLTGIWPQHTPLQDSRPNEPLRDSYIVSPLGPDVPYPWRLRAPPVERTLSTPTVSQRRQHGAYRSGNDPRSSEASASPMQLPPQPQLRPYSIANDLVPHSVSQPNTPSCYPYTQQQDLDEPPPSITTGESSTQLGSGRRRPRSATGMGDANFTNDEFHLFVQATAGLGPDLGTEQSFRTPNLPYNMPDREESYHGAGYTPRNDLSMMILEPDTVTATRAYQAATTPHGRTTEQQEFAPSRPPMQRLETSSSALDLWLQPPSAAPLDDDYTVSPIEDELPDYATSQAQAQAEQRIEAARRAKELRRRWEESRH</sequence>
<feature type="region of interest" description="Disordered" evidence="1">
    <location>
        <begin position="37"/>
        <end position="76"/>
    </location>
</feature>
<feature type="compositionally biased region" description="Polar residues" evidence="1">
    <location>
        <begin position="158"/>
        <end position="168"/>
    </location>
</feature>
<feature type="region of interest" description="Disordered" evidence="1">
    <location>
        <begin position="315"/>
        <end position="334"/>
    </location>
</feature>
<accession>A0A2D3V9C4</accession>
<dbReference type="RefSeq" id="XP_023623906.1">
    <property type="nucleotide sequence ID" value="XM_023768138.1"/>
</dbReference>
<feature type="compositionally biased region" description="Polar residues" evidence="1">
    <location>
        <begin position="215"/>
        <end position="225"/>
    </location>
</feature>
<proteinExistence type="predicted"/>
<feature type="region of interest" description="Disordered" evidence="1">
    <location>
        <begin position="98"/>
        <end position="241"/>
    </location>
</feature>
<name>A0A2D3V9C4_9PEZI</name>
<dbReference type="AlphaFoldDB" id="A0A2D3V9C4"/>
<keyword evidence="3" id="KW-1185">Reference proteome</keyword>
<evidence type="ECO:0000313" key="2">
    <source>
        <dbReference type="EMBL" id="CZT17013.1"/>
    </source>
</evidence>
<dbReference type="OrthoDB" id="3908316at2759"/>
<reference evidence="2 3" key="1">
    <citation type="submission" date="2016-03" db="EMBL/GenBank/DDBJ databases">
        <authorList>
            <person name="Ploux O."/>
        </authorList>
    </citation>
    <scope>NUCLEOTIDE SEQUENCE [LARGE SCALE GENOMIC DNA]</scope>
    <source>
        <strain evidence="2 3">URUG2</strain>
    </source>
</reference>
<dbReference type="Proteomes" id="UP000225277">
    <property type="component" value="Unassembled WGS sequence"/>
</dbReference>